<protein>
    <recommendedName>
        <fullName evidence="1">MICOS complex subunit</fullName>
    </recommendedName>
</protein>
<dbReference type="Pfam" id="PF09769">
    <property type="entry name" value="ApoO"/>
    <property type="match status" value="1"/>
</dbReference>
<dbReference type="GO" id="GO:0042407">
    <property type="term" value="P:cristae formation"/>
    <property type="evidence" value="ECO:0007669"/>
    <property type="project" value="InterPro"/>
</dbReference>
<comment type="caution">
    <text evidence="3">The sequence shown here is derived from an EMBL/GenBank/DDBJ whole genome shotgun (WGS) entry which is preliminary data.</text>
</comment>
<feature type="region of interest" description="Disordered" evidence="2">
    <location>
        <begin position="178"/>
        <end position="224"/>
    </location>
</feature>
<keyword evidence="1" id="KW-0496">Mitochondrion</keyword>
<dbReference type="GO" id="GO:0044284">
    <property type="term" value="C:mitochondrial crista junction"/>
    <property type="evidence" value="ECO:0007669"/>
    <property type="project" value="TreeGrafter"/>
</dbReference>
<gene>
    <name evidence="3" type="ORF">T310_4400</name>
</gene>
<dbReference type="InterPro" id="IPR019166">
    <property type="entry name" value="MIC26/MIC27"/>
</dbReference>
<accession>A0A0F4YTF8</accession>
<dbReference type="GO" id="GO:0061617">
    <property type="term" value="C:MICOS complex"/>
    <property type="evidence" value="ECO:0007669"/>
    <property type="project" value="UniProtKB-UniRule"/>
</dbReference>
<evidence type="ECO:0000313" key="3">
    <source>
        <dbReference type="EMBL" id="KKA21529.1"/>
    </source>
</evidence>
<dbReference type="InterPro" id="IPR033181">
    <property type="entry name" value="Mic26_fungi"/>
</dbReference>
<evidence type="ECO:0000256" key="2">
    <source>
        <dbReference type="SAM" id="MobiDB-lite"/>
    </source>
</evidence>
<feature type="compositionally biased region" description="Low complexity" evidence="2">
    <location>
        <begin position="203"/>
        <end position="224"/>
    </location>
</feature>
<evidence type="ECO:0000313" key="4">
    <source>
        <dbReference type="Proteomes" id="UP000053958"/>
    </source>
</evidence>
<dbReference type="RefSeq" id="XP_013328141.1">
    <property type="nucleotide sequence ID" value="XM_013472687.1"/>
</dbReference>
<organism evidence="3 4">
    <name type="scientific">Rasamsonia emersonii (strain ATCC 16479 / CBS 393.64 / IMI 116815)</name>
    <dbReference type="NCBI Taxonomy" id="1408163"/>
    <lineage>
        <taxon>Eukaryota</taxon>
        <taxon>Fungi</taxon>
        <taxon>Dikarya</taxon>
        <taxon>Ascomycota</taxon>
        <taxon>Pezizomycotina</taxon>
        <taxon>Eurotiomycetes</taxon>
        <taxon>Eurotiomycetidae</taxon>
        <taxon>Eurotiales</taxon>
        <taxon>Trichocomaceae</taxon>
        <taxon>Rasamsonia</taxon>
    </lineage>
</organism>
<sequence length="391" mass="43701">MGELPEPLGADQVLVLHKPGPLRAARASLRKLPPKRTRVEDASQGIVVMAFRSAVGCRDIVICEPALAGVRVSRYRERKASREREAGTGCWRFLSFLVRQTRRLGFFRPPACKQSVPPPSRTTPHPLALDLFSVQDVIPANVPAADRRSHRRNPPGWRYRRISQDCLCRGPVGNDVLSTQRKPIYDDYPSENASEEKQQIPKLSLPSSTSPSAPSSPQDSPTPTDLLTAQVRRARLFLYRQSLAAETSFNDFLSRVLRIENAFTDTVASLAPSPESGERLLPGSIYVIVSAMAGSIVARNRGIFLRTTTPLAFGTVAAWTLLPVTMRNVSDLIWEYEKKVPVVADNHLRFRNFVEHTYTTGVAHSKMGRAMLEEKIGEVREKLEEWVRKGR</sequence>
<dbReference type="EMBL" id="LASV01000180">
    <property type="protein sequence ID" value="KKA21529.1"/>
    <property type="molecule type" value="Genomic_DNA"/>
</dbReference>
<keyword evidence="4" id="KW-1185">Reference proteome</keyword>
<dbReference type="PANTHER" id="PTHR28268:SF1">
    <property type="entry name" value="MICOS SUBUNIT MIC26"/>
    <property type="match status" value="1"/>
</dbReference>
<dbReference type="PANTHER" id="PTHR28268">
    <property type="entry name" value="MICOS SUBUNIT MIC26"/>
    <property type="match status" value="1"/>
</dbReference>
<dbReference type="Proteomes" id="UP000053958">
    <property type="component" value="Unassembled WGS sequence"/>
</dbReference>
<keyword evidence="1" id="KW-0472">Membrane</keyword>
<dbReference type="AlphaFoldDB" id="A0A0F4YTF8"/>
<proteinExistence type="predicted"/>
<reference evidence="3 4" key="1">
    <citation type="submission" date="2015-04" db="EMBL/GenBank/DDBJ databases">
        <authorList>
            <person name="Heijne W.H."/>
            <person name="Fedorova N.D."/>
            <person name="Nierman W.C."/>
            <person name="Vollebregt A.W."/>
            <person name="Zhao Z."/>
            <person name="Wu L."/>
            <person name="Kumar M."/>
            <person name="Stam H."/>
            <person name="van den Berg M.A."/>
            <person name="Pel H.J."/>
        </authorList>
    </citation>
    <scope>NUCLEOTIDE SEQUENCE [LARGE SCALE GENOMIC DNA]</scope>
    <source>
        <strain evidence="3 4">CBS 393.64</strain>
    </source>
</reference>
<name>A0A0F4YTF8_RASE3</name>
<comment type="function">
    <text evidence="1">Component of the MICOS complex, a large protein complex of the mitochondrial inner membrane that plays crucial roles in the maintenance of crista junctions, inner membrane architecture, and formation of contact sites to the outer membrane.</text>
</comment>
<dbReference type="STRING" id="1408163.A0A0F4YTF8"/>
<comment type="subunit">
    <text evidence="1">Component of the mitochondrial contact site and cristae organizing system (MICOS) complex.</text>
</comment>
<keyword evidence="1" id="KW-0999">Mitochondrion inner membrane</keyword>
<comment type="subcellular location">
    <subcellularLocation>
        <location evidence="1">Mitochondrion inner membrane</location>
    </subcellularLocation>
</comment>
<dbReference type="OrthoDB" id="2399148at2759"/>
<dbReference type="GeneID" id="25316748"/>
<evidence type="ECO:0000256" key="1">
    <source>
        <dbReference type="RuleBase" id="RU363021"/>
    </source>
</evidence>